<feature type="domain" description="FMN-binding" evidence="10">
    <location>
        <begin position="584"/>
        <end position="658"/>
    </location>
</feature>
<evidence type="ECO:0000256" key="5">
    <source>
        <dbReference type="ARBA" id="ARBA00022630"/>
    </source>
</evidence>
<dbReference type="PROSITE" id="PS51257">
    <property type="entry name" value="PROKAR_LIPOPROTEIN"/>
    <property type="match status" value="1"/>
</dbReference>
<evidence type="ECO:0000313" key="11">
    <source>
        <dbReference type="EMBL" id="SFO04351.1"/>
    </source>
</evidence>
<organism evidence="11 12">
    <name type="scientific">Proteiniclasticum ruminis</name>
    <dbReference type="NCBI Taxonomy" id="398199"/>
    <lineage>
        <taxon>Bacteria</taxon>
        <taxon>Bacillati</taxon>
        <taxon>Bacillota</taxon>
        <taxon>Clostridia</taxon>
        <taxon>Eubacteriales</taxon>
        <taxon>Clostridiaceae</taxon>
        <taxon>Proteiniclasticum</taxon>
    </lineage>
</organism>
<evidence type="ECO:0000256" key="6">
    <source>
        <dbReference type="ARBA" id="ARBA00022827"/>
    </source>
</evidence>
<feature type="chain" id="PRO_5039033068" description="Urocanate reductase" evidence="9">
    <location>
        <begin position="21"/>
        <end position="660"/>
    </location>
</feature>
<keyword evidence="7" id="KW-0560">Oxidoreductase</keyword>
<keyword evidence="9" id="KW-0732">Signal</keyword>
<dbReference type="RefSeq" id="WP_074912694.1">
    <property type="nucleotide sequence ID" value="NZ_FOVK01000012.1"/>
</dbReference>
<comment type="catalytic activity">
    <reaction evidence="8">
        <text>dihydrourocanate + A = urocanate + AH2</text>
        <dbReference type="Rhea" id="RHEA:36059"/>
        <dbReference type="ChEBI" id="CHEBI:13193"/>
        <dbReference type="ChEBI" id="CHEBI:17499"/>
        <dbReference type="ChEBI" id="CHEBI:27247"/>
        <dbReference type="ChEBI" id="CHEBI:72991"/>
        <dbReference type="EC" id="1.3.99.33"/>
    </reaction>
</comment>
<gene>
    <name evidence="11" type="ORF">SAMN04488695_1127</name>
</gene>
<evidence type="ECO:0000313" key="12">
    <source>
        <dbReference type="Proteomes" id="UP000181899"/>
    </source>
</evidence>
<evidence type="ECO:0000256" key="1">
    <source>
        <dbReference type="ARBA" id="ARBA00001917"/>
    </source>
</evidence>
<feature type="signal peptide" evidence="9">
    <location>
        <begin position="1"/>
        <end position="20"/>
    </location>
</feature>
<sequence>MKKILSFVMIAMLAIGAAGCAKKTEKDPEVPVSPNEEEQEQTAYDAELSADVIVVGAGAAGLSAAIRAAEYGAEKVIIVDKMPMTGGSLNTTSGTISGAETIIQELDGLTEDSLESYKEDIIAEGSKLNGKPNEELIDLYVSGAQKMVNWMWEQGLSDNEFTTDKEGHKSVFAPEHTLYSYPRSYKMKPHTDQYKSAVHELLDEMVKKNPNIELLLNTEVTALLPNEKGQVLSALASSEGKTLKLTGTKGIIMATGGYSGNPKLMAEFNEYGSVIITGGLPSADGQGLRLMQTVGGALDVDSMGWIPTYPMGLESLQIPGTGRIATTKTQFAGGILVNTKGKRFVNETDQDNVAREVALEKQPGGVQYEIYTDKIAADIIAAGQGGMLQYLFMTDAFKPYVASASSLEELAEKLDLPKDEFLQTVSKYNESVEEKSTDEFGRDFSEPKAPFNVAINKIEGETFYAVRIRPLAIITLGGIKTNNKMQVLDENGTEIPGLYAAGETVGGIWGRYISSGTGVMGPVVYGDIAAEQIMSTTLSEGYTIKEASNILSEDIFKKETAEITPSDFTMAGAKDGTYEAEVDGQEGKMTVQITINTEKITAVEVLSHHETATIAAPALDTLPDLIVKENSIDLDTVSGATLTSKRLLEAVKIAVDNAKK</sequence>
<dbReference type="SUPFAM" id="SSF56425">
    <property type="entry name" value="Succinate dehydrogenase/fumarate reductase flavoprotein, catalytic domain"/>
    <property type="match status" value="1"/>
</dbReference>
<keyword evidence="5" id="KW-0285">Flavoprotein</keyword>
<accession>A0A1I5DZR8</accession>
<dbReference type="GO" id="GO:0008202">
    <property type="term" value="P:steroid metabolic process"/>
    <property type="evidence" value="ECO:0007669"/>
    <property type="project" value="UniProtKB-ARBA"/>
</dbReference>
<dbReference type="EC" id="1.3.99.33" evidence="3"/>
<dbReference type="Pfam" id="PF00890">
    <property type="entry name" value="FAD_binding_2"/>
    <property type="match status" value="1"/>
</dbReference>
<dbReference type="Pfam" id="PF04205">
    <property type="entry name" value="FMN_bind"/>
    <property type="match status" value="1"/>
</dbReference>
<comment type="cofactor">
    <cofactor evidence="2">
        <name>FAD</name>
        <dbReference type="ChEBI" id="CHEBI:57692"/>
    </cofactor>
</comment>
<dbReference type="Gene3D" id="3.90.700.10">
    <property type="entry name" value="Succinate dehydrogenase/fumarate reductase flavoprotein, catalytic domain"/>
    <property type="match status" value="1"/>
</dbReference>
<dbReference type="SMART" id="SM00900">
    <property type="entry name" value="FMN_bind"/>
    <property type="match status" value="1"/>
</dbReference>
<dbReference type="Gene3D" id="3.50.50.60">
    <property type="entry name" value="FAD/NAD(P)-binding domain"/>
    <property type="match status" value="1"/>
</dbReference>
<dbReference type="InterPro" id="IPR050315">
    <property type="entry name" value="FAD-oxidoreductase_2"/>
</dbReference>
<dbReference type="PRINTS" id="PR00411">
    <property type="entry name" value="PNDRDTASEI"/>
</dbReference>
<reference evidence="11 12" key="1">
    <citation type="submission" date="2016-10" db="EMBL/GenBank/DDBJ databases">
        <authorList>
            <person name="de Groot N.N."/>
        </authorList>
    </citation>
    <scope>NUCLEOTIDE SEQUENCE [LARGE SCALE GENOMIC DNA]</scope>
    <source>
        <strain evidence="11 12">ML2</strain>
    </source>
</reference>
<proteinExistence type="predicted"/>
<dbReference type="InterPro" id="IPR007329">
    <property type="entry name" value="FMN-bd"/>
</dbReference>
<evidence type="ECO:0000256" key="4">
    <source>
        <dbReference type="ARBA" id="ARBA00015872"/>
    </source>
</evidence>
<dbReference type="InterPro" id="IPR003953">
    <property type="entry name" value="FAD-dep_OxRdtase_2_FAD-bd"/>
</dbReference>
<dbReference type="AlphaFoldDB" id="A0A1I5DZR8"/>
<dbReference type="PANTHER" id="PTHR43400">
    <property type="entry name" value="FUMARATE REDUCTASE"/>
    <property type="match status" value="1"/>
</dbReference>
<comment type="cofactor">
    <cofactor evidence="1">
        <name>FMN</name>
        <dbReference type="ChEBI" id="CHEBI:58210"/>
    </cofactor>
</comment>
<dbReference type="InterPro" id="IPR027477">
    <property type="entry name" value="Succ_DH/fumarate_Rdtase_cat_sf"/>
</dbReference>
<dbReference type="GO" id="GO:0016020">
    <property type="term" value="C:membrane"/>
    <property type="evidence" value="ECO:0007669"/>
    <property type="project" value="InterPro"/>
</dbReference>
<dbReference type="Gene3D" id="3.90.1010.20">
    <property type="match status" value="1"/>
</dbReference>
<dbReference type="SUPFAM" id="SSF51905">
    <property type="entry name" value="FAD/NAD(P)-binding domain"/>
    <property type="match status" value="1"/>
</dbReference>
<dbReference type="InterPro" id="IPR036188">
    <property type="entry name" value="FAD/NAD-bd_sf"/>
</dbReference>
<evidence type="ECO:0000256" key="7">
    <source>
        <dbReference type="ARBA" id="ARBA00023002"/>
    </source>
</evidence>
<keyword evidence="6" id="KW-0274">FAD</keyword>
<dbReference type="Proteomes" id="UP000181899">
    <property type="component" value="Unassembled WGS sequence"/>
</dbReference>
<evidence type="ECO:0000256" key="3">
    <source>
        <dbReference type="ARBA" id="ARBA00013137"/>
    </source>
</evidence>
<keyword evidence="12" id="KW-1185">Reference proteome</keyword>
<dbReference type="PANTHER" id="PTHR43400:SF10">
    <property type="entry name" value="3-OXOSTEROID 1-DEHYDROGENASE"/>
    <property type="match status" value="1"/>
</dbReference>
<dbReference type="GO" id="GO:0033765">
    <property type="term" value="F:steroid dehydrogenase activity, acting on the CH-CH group of donors"/>
    <property type="evidence" value="ECO:0007669"/>
    <property type="project" value="UniProtKB-ARBA"/>
</dbReference>
<evidence type="ECO:0000256" key="9">
    <source>
        <dbReference type="SAM" id="SignalP"/>
    </source>
</evidence>
<evidence type="ECO:0000256" key="8">
    <source>
        <dbReference type="ARBA" id="ARBA00049922"/>
    </source>
</evidence>
<evidence type="ECO:0000256" key="2">
    <source>
        <dbReference type="ARBA" id="ARBA00001974"/>
    </source>
</evidence>
<dbReference type="GO" id="GO:0010181">
    <property type="term" value="F:FMN binding"/>
    <property type="evidence" value="ECO:0007669"/>
    <property type="project" value="InterPro"/>
</dbReference>
<dbReference type="OrthoDB" id="1646667at2"/>
<protein>
    <recommendedName>
        <fullName evidence="4">Urocanate reductase</fullName>
        <ecNumber evidence="3">1.3.99.33</ecNumber>
    </recommendedName>
</protein>
<evidence type="ECO:0000259" key="10">
    <source>
        <dbReference type="SMART" id="SM00900"/>
    </source>
</evidence>
<name>A0A1I5DZR8_9CLOT</name>
<dbReference type="EMBL" id="FOVK01000012">
    <property type="protein sequence ID" value="SFO04351.1"/>
    <property type="molecule type" value="Genomic_DNA"/>
</dbReference>